<comment type="caution">
    <text evidence="1">The sequence shown here is derived from an EMBL/GenBank/DDBJ whole genome shotgun (WGS) entry which is preliminary data.</text>
</comment>
<organism evidence="1 2">
    <name type="scientific">Bombella saccharophila</name>
    <dbReference type="NCBI Taxonomy" id="2967338"/>
    <lineage>
        <taxon>Bacteria</taxon>
        <taxon>Pseudomonadati</taxon>
        <taxon>Pseudomonadota</taxon>
        <taxon>Alphaproteobacteria</taxon>
        <taxon>Acetobacterales</taxon>
        <taxon>Acetobacteraceae</taxon>
        <taxon>Bombella</taxon>
    </lineage>
</organism>
<dbReference type="InterPro" id="IPR011042">
    <property type="entry name" value="6-blade_b-propeller_TolB-like"/>
</dbReference>
<protein>
    <submittedName>
        <fullName evidence="1">Uncharacterized protein</fullName>
    </submittedName>
</protein>
<dbReference type="SMART" id="SM00135">
    <property type="entry name" value="LY"/>
    <property type="match status" value="4"/>
</dbReference>
<accession>A0ABT3W6I7</accession>
<proteinExistence type="predicted"/>
<evidence type="ECO:0000313" key="2">
    <source>
        <dbReference type="Proteomes" id="UP001165648"/>
    </source>
</evidence>
<evidence type="ECO:0000313" key="1">
    <source>
        <dbReference type="EMBL" id="MCX5614694.1"/>
    </source>
</evidence>
<dbReference type="Gene3D" id="2.120.10.30">
    <property type="entry name" value="TolB, C-terminal domain"/>
    <property type="match status" value="2"/>
</dbReference>
<dbReference type="SUPFAM" id="SSF63829">
    <property type="entry name" value="Calcium-dependent phosphotriesterase"/>
    <property type="match status" value="1"/>
</dbReference>
<sequence>MTHQPLLYTLETEPPRIIILSPKEGQVLSHIDIGWGTPDGLWIDKAEGRLYWTNMGKDYAAADGTINTARLDGRDHKTLIGHGLVVTPKQLTSAPHCEHLYWCDREGMRIMRCRRDGSNLEVLLQRGTFPTDMTDCTLHCVGIALDTHHNYLYWTQKGPPKGGTGSIFRMALERPEGMDPAHRTDIDCLLSHLPEPIDLHLSSDGRTLWWTDRGGPPNGSSLNVAHVDKQGLHDHRIIARDLGDAIGLAIDEAKGCAFVSNLEGALYEINLTTAEARLLTQQGPMTGLHLLTP</sequence>
<dbReference type="InterPro" id="IPR000033">
    <property type="entry name" value="LDLR_classB_rpt"/>
</dbReference>
<dbReference type="InterPro" id="IPR050778">
    <property type="entry name" value="Cueball_EGF_LRP_Nidogen"/>
</dbReference>
<dbReference type="PANTHER" id="PTHR46513:SF13">
    <property type="entry name" value="EGF-LIKE DOMAIN-CONTAINING PROTEIN"/>
    <property type="match status" value="1"/>
</dbReference>
<name>A0ABT3W6I7_9PROT</name>
<gene>
    <name evidence="1" type="ORF">NQF64_05490</name>
</gene>
<dbReference type="PANTHER" id="PTHR46513">
    <property type="entry name" value="VITELLOGENIN RECEPTOR-LIKE PROTEIN-RELATED-RELATED"/>
    <property type="match status" value="1"/>
</dbReference>
<dbReference type="Proteomes" id="UP001165648">
    <property type="component" value="Unassembled WGS sequence"/>
</dbReference>
<reference evidence="1 2" key="1">
    <citation type="submission" date="2022-07" db="EMBL/GenBank/DDBJ databases">
        <title>Bombella genomes.</title>
        <authorList>
            <person name="Harer L."/>
            <person name="Styblova S."/>
            <person name="Ehrmann M."/>
        </authorList>
    </citation>
    <scope>NUCLEOTIDE SEQUENCE [LARGE SCALE GENOMIC DNA]</scope>
    <source>
        <strain evidence="1 2">TMW 2.2558</strain>
    </source>
</reference>
<dbReference type="EMBL" id="JANIDW010000002">
    <property type="protein sequence ID" value="MCX5614694.1"/>
    <property type="molecule type" value="Genomic_DNA"/>
</dbReference>
<dbReference type="RefSeq" id="WP_266106744.1">
    <property type="nucleotide sequence ID" value="NZ_JANIDW010000002.1"/>
</dbReference>
<keyword evidence="2" id="KW-1185">Reference proteome</keyword>